<organism evidence="1 2">
    <name type="scientific">Tsukamurella paurometabola</name>
    <name type="common">Corynebacterium paurometabolum</name>
    <dbReference type="NCBI Taxonomy" id="2061"/>
    <lineage>
        <taxon>Bacteria</taxon>
        <taxon>Bacillati</taxon>
        <taxon>Actinomycetota</taxon>
        <taxon>Actinomycetes</taxon>
        <taxon>Mycobacteriales</taxon>
        <taxon>Tsukamurellaceae</taxon>
        <taxon>Tsukamurella</taxon>
    </lineage>
</organism>
<sequence>MSMSDVPVGSSVDVAELHTSTGGKAQIQVKSSGENKSGRTWADMTAKFSNGDQFGFRVYQYLGGDSVASTFIGWRLSIILSDVRVEDGKKIAVIGTKASGAGGYNLSPDSAERKAEISKLRKGSTDYDIPMERQLNRDGLNLSARIVGENDGRSVMVSCGIQRGNTGLSATVEMYPEDSVSIPAVGTCRLADFKDVRSATERSGAALVEVRR</sequence>
<comment type="caution">
    <text evidence="1">The sequence shown here is derived from an EMBL/GenBank/DDBJ whole genome shotgun (WGS) entry which is preliminary data.</text>
</comment>
<dbReference type="EMBL" id="JAGXOE010000122">
    <property type="protein sequence ID" value="MBS4104202.1"/>
    <property type="molecule type" value="Genomic_DNA"/>
</dbReference>
<gene>
    <name evidence="1" type="ORF">KFZ73_23560</name>
</gene>
<proteinExistence type="predicted"/>
<dbReference type="RefSeq" id="WP_126198550.1">
    <property type="nucleotide sequence ID" value="NZ_JAGXOE010000122.1"/>
</dbReference>
<accession>A0ABS5NK50</accession>
<evidence type="ECO:0008006" key="3">
    <source>
        <dbReference type="Google" id="ProtNLM"/>
    </source>
</evidence>
<protein>
    <recommendedName>
        <fullName evidence="3">Lipoprotein</fullName>
    </recommendedName>
</protein>
<keyword evidence="2" id="KW-1185">Reference proteome</keyword>
<evidence type="ECO:0000313" key="1">
    <source>
        <dbReference type="EMBL" id="MBS4104202.1"/>
    </source>
</evidence>
<dbReference type="Proteomes" id="UP000676853">
    <property type="component" value="Unassembled WGS sequence"/>
</dbReference>
<name>A0ABS5NK50_TSUPA</name>
<reference evidence="1 2" key="1">
    <citation type="submission" date="2021-04" db="EMBL/GenBank/DDBJ databases">
        <title>Whole genome sequence analysis of a thiophenic sulfur metabolizing bacteria.</title>
        <authorList>
            <person name="Akhtar N."/>
            <person name="Akram J."/>
            <person name="Aslam A."/>
        </authorList>
    </citation>
    <scope>NUCLEOTIDE SEQUENCE [LARGE SCALE GENOMIC DNA]</scope>
    <source>
        <strain evidence="1 2">3OW</strain>
    </source>
</reference>
<evidence type="ECO:0000313" key="2">
    <source>
        <dbReference type="Proteomes" id="UP000676853"/>
    </source>
</evidence>